<dbReference type="InterPro" id="IPR009061">
    <property type="entry name" value="DNA-bd_dom_put_sf"/>
</dbReference>
<dbReference type="InterPro" id="IPR000551">
    <property type="entry name" value="MerR-type_HTH_dom"/>
</dbReference>
<feature type="domain" description="HTH merR-type" evidence="1">
    <location>
        <begin position="8"/>
        <end position="44"/>
    </location>
</feature>
<gene>
    <name evidence="2" type="ORF">AB8O55_14270</name>
</gene>
<sequence>MTQKRLVTSGELARELGISPRTVARYVREGLLVPTETTLGGHYRWDIEQVREQIRKLREEQAE</sequence>
<dbReference type="RefSeq" id="WP_369774915.1">
    <property type="nucleotide sequence ID" value="NZ_JBGEHV010000023.1"/>
</dbReference>
<dbReference type="Proteomes" id="UP001564626">
    <property type="component" value="Unassembled WGS sequence"/>
</dbReference>
<accession>A0ABV4CKS2</accession>
<evidence type="ECO:0000313" key="2">
    <source>
        <dbReference type="EMBL" id="MEY8040567.1"/>
    </source>
</evidence>
<keyword evidence="3" id="KW-1185">Reference proteome</keyword>
<dbReference type="EMBL" id="JBGEHV010000023">
    <property type="protein sequence ID" value="MEY8040567.1"/>
    <property type="molecule type" value="Genomic_DNA"/>
</dbReference>
<evidence type="ECO:0000259" key="1">
    <source>
        <dbReference type="Pfam" id="PF00376"/>
    </source>
</evidence>
<reference evidence="2 3" key="1">
    <citation type="submission" date="2024-08" db="EMBL/GenBank/DDBJ databases">
        <title>Genome mining of Saccharopolyspora cebuensis PGLac3 from Nigerian medicinal plant.</title>
        <authorList>
            <person name="Ezeobiora C.E."/>
            <person name="Igbokwe N.H."/>
            <person name="Amin D.H."/>
            <person name="Mendie U.E."/>
        </authorList>
    </citation>
    <scope>NUCLEOTIDE SEQUENCE [LARGE SCALE GENOMIC DNA]</scope>
    <source>
        <strain evidence="2 3">PGLac3</strain>
    </source>
</reference>
<evidence type="ECO:0000313" key="3">
    <source>
        <dbReference type="Proteomes" id="UP001564626"/>
    </source>
</evidence>
<keyword evidence="2" id="KW-0238">DNA-binding</keyword>
<dbReference type="Gene3D" id="1.10.1660.10">
    <property type="match status" value="1"/>
</dbReference>
<dbReference type="SUPFAM" id="SSF46955">
    <property type="entry name" value="Putative DNA-binding domain"/>
    <property type="match status" value="1"/>
</dbReference>
<name>A0ABV4CKS2_9PSEU</name>
<organism evidence="2 3">
    <name type="scientific">Saccharopolyspora cebuensis</name>
    <dbReference type="NCBI Taxonomy" id="418759"/>
    <lineage>
        <taxon>Bacteria</taxon>
        <taxon>Bacillati</taxon>
        <taxon>Actinomycetota</taxon>
        <taxon>Actinomycetes</taxon>
        <taxon>Pseudonocardiales</taxon>
        <taxon>Pseudonocardiaceae</taxon>
        <taxon>Saccharopolyspora</taxon>
    </lineage>
</organism>
<comment type="caution">
    <text evidence="2">The sequence shown here is derived from an EMBL/GenBank/DDBJ whole genome shotgun (WGS) entry which is preliminary data.</text>
</comment>
<protein>
    <submittedName>
        <fullName evidence="2">MerR family DNA-binding transcriptional regulator</fullName>
    </submittedName>
</protein>
<dbReference type="GO" id="GO:0003677">
    <property type="term" value="F:DNA binding"/>
    <property type="evidence" value="ECO:0007669"/>
    <property type="project" value="UniProtKB-KW"/>
</dbReference>
<dbReference type="Pfam" id="PF00376">
    <property type="entry name" value="MerR"/>
    <property type="match status" value="1"/>
</dbReference>
<proteinExistence type="predicted"/>